<dbReference type="Proteomes" id="UP000885826">
    <property type="component" value="Unassembled WGS sequence"/>
</dbReference>
<evidence type="ECO:0000256" key="8">
    <source>
        <dbReference type="ARBA" id="ARBA00023047"/>
    </source>
</evidence>
<keyword evidence="9" id="KW-0406">Ion transport</keyword>
<evidence type="ECO:0000256" key="1">
    <source>
        <dbReference type="ARBA" id="ARBA00004571"/>
    </source>
</evidence>
<dbReference type="AlphaFoldDB" id="A0A9C9ELY1"/>
<name>A0A9C9ELY1_UNCW3</name>
<dbReference type="Pfam" id="PF02563">
    <property type="entry name" value="Poly_export"/>
    <property type="match status" value="1"/>
</dbReference>
<keyword evidence="10" id="KW-0626">Porin</keyword>
<evidence type="ECO:0000256" key="7">
    <source>
        <dbReference type="ARBA" id="ARBA00022729"/>
    </source>
</evidence>
<dbReference type="PANTHER" id="PTHR33619">
    <property type="entry name" value="POLYSACCHARIDE EXPORT PROTEIN GFCE-RELATED"/>
    <property type="match status" value="1"/>
</dbReference>
<keyword evidence="12" id="KW-0564">Palmitate</keyword>
<evidence type="ECO:0000256" key="5">
    <source>
        <dbReference type="ARBA" id="ARBA00022597"/>
    </source>
</evidence>
<evidence type="ECO:0000256" key="13">
    <source>
        <dbReference type="ARBA" id="ARBA00023237"/>
    </source>
</evidence>
<keyword evidence="8" id="KW-0625">Polysaccharide transport</keyword>
<dbReference type="InterPro" id="IPR049712">
    <property type="entry name" value="Poly_export"/>
</dbReference>
<dbReference type="InterPro" id="IPR054765">
    <property type="entry name" value="SLBB_dom"/>
</dbReference>
<evidence type="ECO:0000259" key="15">
    <source>
        <dbReference type="Pfam" id="PF02563"/>
    </source>
</evidence>
<proteinExistence type="inferred from homology"/>
<evidence type="ECO:0000256" key="14">
    <source>
        <dbReference type="ARBA" id="ARBA00023288"/>
    </source>
</evidence>
<dbReference type="GO" id="GO:0046930">
    <property type="term" value="C:pore complex"/>
    <property type="evidence" value="ECO:0007669"/>
    <property type="project" value="UniProtKB-KW"/>
</dbReference>
<dbReference type="GO" id="GO:0015159">
    <property type="term" value="F:polysaccharide transmembrane transporter activity"/>
    <property type="evidence" value="ECO:0007669"/>
    <property type="project" value="InterPro"/>
</dbReference>
<protein>
    <recommendedName>
        <fullName evidence="19">Soluble ligand binding domain-containing protein</fullName>
    </recommendedName>
</protein>
<comment type="caution">
    <text evidence="17">The sequence shown here is derived from an EMBL/GenBank/DDBJ whole genome shotgun (WGS) entry which is preliminary data.</text>
</comment>
<dbReference type="GO" id="GO:0015288">
    <property type="term" value="F:porin activity"/>
    <property type="evidence" value="ECO:0007669"/>
    <property type="project" value="UniProtKB-KW"/>
</dbReference>
<organism evidence="17 18">
    <name type="scientific">candidate division WOR-3 bacterium</name>
    <dbReference type="NCBI Taxonomy" id="2052148"/>
    <lineage>
        <taxon>Bacteria</taxon>
        <taxon>Bacteria division WOR-3</taxon>
    </lineage>
</organism>
<evidence type="ECO:0000313" key="17">
    <source>
        <dbReference type="EMBL" id="HEC78380.1"/>
    </source>
</evidence>
<evidence type="ECO:0000259" key="16">
    <source>
        <dbReference type="Pfam" id="PF22461"/>
    </source>
</evidence>
<keyword evidence="11" id="KW-0472">Membrane</keyword>
<dbReference type="Gene3D" id="3.30.1950.10">
    <property type="entry name" value="wza like domain"/>
    <property type="match status" value="1"/>
</dbReference>
<keyword evidence="14" id="KW-0449">Lipoprotein</keyword>
<evidence type="ECO:0000256" key="3">
    <source>
        <dbReference type="ARBA" id="ARBA00022448"/>
    </source>
</evidence>
<evidence type="ECO:0000256" key="6">
    <source>
        <dbReference type="ARBA" id="ARBA00022692"/>
    </source>
</evidence>
<feature type="domain" description="SLBB" evidence="16">
    <location>
        <begin position="87"/>
        <end position="163"/>
    </location>
</feature>
<evidence type="ECO:0000256" key="9">
    <source>
        <dbReference type="ARBA" id="ARBA00023065"/>
    </source>
</evidence>
<dbReference type="EMBL" id="DRIG01000047">
    <property type="protein sequence ID" value="HEC78380.1"/>
    <property type="molecule type" value="Genomic_DNA"/>
</dbReference>
<dbReference type="InterPro" id="IPR003715">
    <property type="entry name" value="Poly_export_N"/>
</dbReference>
<dbReference type="Pfam" id="PF22461">
    <property type="entry name" value="SLBB_2"/>
    <property type="match status" value="1"/>
</dbReference>
<comment type="subcellular location">
    <subcellularLocation>
        <location evidence="1">Cell outer membrane</location>
        <topology evidence="1">Multi-pass membrane protein</topology>
    </subcellularLocation>
</comment>
<evidence type="ECO:0000256" key="10">
    <source>
        <dbReference type="ARBA" id="ARBA00023114"/>
    </source>
</evidence>
<sequence>MMALISLFILSVNDVYLLPNDAVEIKIWRQKDLSGWYYVDSDTSLTIPLLGKFSIKGIALDSLHNQLINDFRNYYTDIYVDINFYYRINIFGEVKVPGFYYVKSEDNLANLLAQAGGPTERGSLSGIRILNFGMERKINFEKIFKSGKDLEQLALRPGDVVIVPRRFMPAFQEWSVLFSLGTLILQIYIAAK</sequence>
<keyword evidence="7" id="KW-0732">Signal</keyword>
<keyword evidence="6" id="KW-0812">Transmembrane</keyword>
<gene>
    <name evidence="17" type="ORF">ENI34_04460</name>
</gene>
<keyword evidence="5" id="KW-0762">Sugar transport</keyword>
<evidence type="ECO:0000256" key="12">
    <source>
        <dbReference type="ARBA" id="ARBA00023139"/>
    </source>
</evidence>
<dbReference type="PANTHER" id="PTHR33619:SF3">
    <property type="entry name" value="POLYSACCHARIDE EXPORT PROTEIN GFCE-RELATED"/>
    <property type="match status" value="1"/>
</dbReference>
<keyword evidence="4" id="KW-1134">Transmembrane beta strand</keyword>
<keyword evidence="13" id="KW-0998">Cell outer membrane</keyword>
<evidence type="ECO:0000256" key="2">
    <source>
        <dbReference type="ARBA" id="ARBA00009450"/>
    </source>
</evidence>
<evidence type="ECO:0000256" key="4">
    <source>
        <dbReference type="ARBA" id="ARBA00022452"/>
    </source>
</evidence>
<evidence type="ECO:0008006" key="19">
    <source>
        <dbReference type="Google" id="ProtNLM"/>
    </source>
</evidence>
<dbReference type="GO" id="GO:0009279">
    <property type="term" value="C:cell outer membrane"/>
    <property type="evidence" value="ECO:0007669"/>
    <property type="project" value="UniProtKB-SubCell"/>
</dbReference>
<evidence type="ECO:0000256" key="11">
    <source>
        <dbReference type="ARBA" id="ARBA00023136"/>
    </source>
</evidence>
<evidence type="ECO:0000313" key="18">
    <source>
        <dbReference type="Proteomes" id="UP000885826"/>
    </source>
</evidence>
<accession>A0A9C9ELY1</accession>
<reference evidence="17" key="1">
    <citation type="journal article" date="2020" name="mSystems">
        <title>Genome- and Community-Level Interaction Insights into Carbon Utilization and Element Cycling Functions of Hydrothermarchaeota in Hydrothermal Sediment.</title>
        <authorList>
            <person name="Zhou Z."/>
            <person name="Liu Y."/>
            <person name="Xu W."/>
            <person name="Pan J."/>
            <person name="Luo Z.H."/>
            <person name="Li M."/>
        </authorList>
    </citation>
    <scope>NUCLEOTIDE SEQUENCE</scope>
    <source>
        <strain evidence="17">HyVt-388</strain>
    </source>
</reference>
<dbReference type="GO" id="GO:0006811">
    <property type="term" value="P:monoatomic ion transport"/>
    <property type="evidence" value="ECO:0007669"/>
    <property type="project" value="UniProtKB-KW"/>
</dbReference>
<dbReference type="Gene3D" id="3.10.560.10">
    <property type="entry name" value="Outer membrane lipoprotein wza domain like"/>
    <property type="match status" value="1"/>
</dbReference>
<feature type="domain" description="Polysaccharide export protein N-terminal" evidence="15">
    <location>
        <begin position="14"/>
        <end position="83"/>
    </location>
</feature>
<comment type="similarity">
    <text evidence="2">Belongs to the BexD/CtrA/VexA family.</text>
</comment>
<keyword evidence="3" id="KW-0813">Transport</keyword>